<keyword evidence="5" id="KW-0808">Transferase</keyword>
<dbReference type="PANTHER" id="PTHR24189:SF50">
    <property type="entry name" value="ANKYRIN REPEAT AND SOCS BOX PROTEIN 2"/>
    <property type="match status" value="1"/>
</dbReference>
<evidence type="ECO:0000256" key="3">
    <source>
        <dbReference type="PROSITE-ProRule" id="PRU00023"/>
    </source>
</evidence>
<dbReference type="PROSITE" id="PS50297">
    <property type="entry name" value="ANK_REP_REGION"/>
    <property type="match status" value="1"/>
</dbReference>
<evidence type="ECO:0000256" key="4">
    <source>
        <dbReference type="SAM" id="MobiDB-lite"/>
    </source>
</evidence>
<name>A0A8H6MTG1_9PEZI</name>
<dbReference type="PRINTS" id="PR01415">
    <property type="entry name" value="ANKYRIN"/>
</dbReference>
<gene>
    <name evidence="5" type="ORF">CPLU01_15678</name>
</gene>
<dbReference type="Gene3D" id="1.25.40.20">
    <property type="entry name" value="Ankyrin repeat-containing domain"/>
    <property type="match status" value="1"/>
</dbReference>
<dbReference type="SMART" id="SM00248">
    <property type="entry name" value="ANK"/>
    <property type="match status" value="5"/>
</dbReference>
<proteinExistence type="predicted"/>
<dbReference type="SUPFAM" id="SSF48403">
    <property type="entry name" value="Ankyrin repeat"/>
    <property type="match status" value="1"/>
</dbReference>
<accession>A0A8H6MTG1</accession>
<protein>
    <submittedName>
        <fullName evidence="5">Tnni3 interacting kinase</fullName>
    </submittedName>
</protein>
<reference evidence="5" key="1">
    <citation type="journal article" date="2020" name="Phytopathology">
        <title>Genome Sequence Resources of Colletotrichum truncatum, C. plurivorum, C. musicola, and C. sojae: Four Species Pathogenic to Soybean (Glycine max).</title>
        <authorList>
            <person name="Rogerio F."/>
            <person name="Boufleur T.R."/>
            <person name="Ciampi-Guillardi M."/>
            <person name="Sukno S.A."/>
            <person name="Thon M.R."/>
            <person name="Massola Junior N.S."/>
            <person name="Baroncelli R."/>
        </authorList>
    </citation>
    <scope>NUCLEOTIDE SEQUENCE</scope>
    <source>
        <strain evidence="5">LFN00145</strain>
    </source>
</reference>
<evidence type="ECO:0000256" key="2">
    <source>
        <dbReference type="ARBA" id="ARBA00023043"/>
    </source>
</evidence>
<dbReference type="InterPro" id="IPR050745">
    <property type="entry name" value="Multifunctional_regulatory"/>
</dbReference>
<comment type="caution">
    <text evidence="5">The sequence shown here is derived from an EMBL/GenBank/DDBJ whole genome shotgun (WGS) entry which is preliminary data.</text>
</comment>
<evidence type="ECO:0000313" key="6">
    <source>
        <dbReference type="Proteomes" id="UP000654918"/>
    </source>
</evidence>
<dbReference type="AlphaFoldDB" id="A0A8H6MTG1"/>
<keyword evidence="2 3" id="KW-0040">ANK repeat</keyword>
<feature type="repeat" description="ANK" evidence="3">
    <location>
        <begin position="505"/>
        <end position="532"/>
    </location>
</feature>
<feature type="region of interest" description="Disordered" evidence="4">
    <location>
        <begin position="254"/>
        <end position="284"/>
    </location>
</feature>
<feature type="compositionally biased region" description="Low complexity" evidence="4">
    <location>
        <begin position="189"/>
        <end position="198"/>
    </location>
</feature>
<feature type="compositionally biased region" description="Polar residues" evidence="4">
    <location>
        <begin position="275"/>
        <end position="284"/>
    </location>
</feature>
<evidence type="ECO:0000313" key="5">
    <source>
        <dbReference type="EMBL" id="KAF6808384.1"/>
    </source>
</evidence>
<dbReference type="PROSITE" id="PS50088">
    <property type="entry name" value="ANK_REPEAT"/>
    <property type="match status" value="3"/>
</dbReference>
<organism evidence="5 6">
    <name type="scientific">Colletotrichum plurivorum</name>
    <dbReference type="NCBI Taxonomy" id="2175906"/>
    <lineage>
        <taxon>Eukaryota</taxon>
        <taxon>Fungi</taxon>
        <taxon>Dikarya</taxon>
        <taxon>Ascomycota</taxon>
        <taxon>Pezizomycotina</taxon>
        <taxon>Sordariomycetes</taxon>
        <taxon>Hypocreomycetidae</taxon>
        <taxon>Glomerellales</taxon>
        <taxon>Glomerellaceae</taxon>
        <taxon>Colletotrichum</taxon>
        <taxon>Colletotrichum orchidearum species complex</taxon>
    </lineage>
</organism>
<evidence type="ECO:0000256" key="1">
    <source>
        <dbReference type="ARBA" id="ARBA00022737"/>
    </source>
</evidence>
<dbReference type="Pfam" id="PF00023">
    <property type="entry name" value="Ank"/>
    <property type="match status" value="2"/>
</dbReference>
<keyword evidence="6" id="KW-1185">Reference proteome</keyword>
<sequence length="782" mass="87761">MPPPILLTLPTEVIFMIVKYLCETQLDGNLGDAGLQALAAWARTCRSFNEKLEPELYDKGIIRHPYLLCWPTDIDDPGLMRRVLPAEDAAILPQTGMLRFSPDHEYKELDRTEDSFDLFKKHYRADGSVLQWGRDWKQHFEDGHRTWRRNGIDDIKDNIYDDDDDDGDFTAATYREDSGNDSRVTKCSTATQTPRTTTPECIPGARIGPGSLDNLQREAAMYWFPVHIAARNGDIPALDLLLAHGAQLNMPSRGFCIDRRRPPRKRSPLSSSWRYPSNPSRKYPSSTPFHVALSRGHEETAIYILNKCPHISDRLLAPGETAKDRMPPFISAFRHGCFEAAEACLTKLADDTTTVDDATRLYLSLGDTWLDDPALGGRTLLYRLLHERGNFGRALDVLVVLDGETPLVWACVRGHFKRTLALVDAGARTDVTVRTNLGEWGLGKLRGRGLVYVCCEERRLAVFRGRKLHWKEFKTSHASRRSAAALVERVLAGKRTSRLVKDRWLSHAARNNQLEIMEVLVRHGADPNAASLGQERAPLEVLVHGITRSESDEHEHVEEAVKLLVEYARRSGTPLHGGEGLFGVLADKFRKLIKLWRFSEPIIHALLLLIKEGVVDVNERGGNGATCLEDSVFKLMKFSEPDSLSEDCTYLAAFDLVKLGATATTSPQGEDELWEMWNCLVASERELGDDSTRAMLRLLLQIDAEHRIFKEPRFLAKALVDGQDCIVDALVDSAAPKLQLASWRNAPGPTGFNPDHRLGWTLLQRLLQEGNADVDDRNQGGC</sequence>
<dbReference type="InterPro" id="IPR036770">
    <property type="entry name" value="Ankyrin_rpt-contain_sf"/>
</dbReference>
<dbReference type="Proteomes" id="UP000654918">
    <property type="component" value="Unassembled WGS sequence"/>
</dbReference>
<feature type="repeat" description="ANK" evidence="3">
    <location>
        <begin position="225"/>
        <end position="253"/>
    </location>
</feature>
<feature type="repeat" description="ANK" evidence="3">
    <location>
        <begin position="402"/>
        <end position="434"/>
    </location>
</feature>
<keyword evidence="1" id="KW-0677">Repeat</keyword>
<dbReference type="InterPro" id="IPR002110">
    <property type="entry name" value="Ankyrin_rpt"/>
</dbReference>
<dbReference type="PANTHER" id="PTHR24189">
    <property type="entry name" value="MYOTROPHIN"/>
    <property type="match status" value="1"/>
</dbReference>
<dbReference type="GO" id="GO:0016301">
    <property type="term" value="F:kinase activity"/>
    <property type="evidence" value="ECO:0007669"/>
    <property type="project" value="UniProtKB-KW"/>
</dbReference>
<keyword evidence="5" id="KW-0418">Kinase</keyword>
<feature type="region of interest" description="Disordered" evidence="4">
    <location>
        <begin position="176"/>
        <end position="205"/>
    </location>
</feature>
<dbReference type="EMBL" id="WIGO01000582">
    <property type="protein sequence ID" value="KAF6808384.1"/>
    <property type="molecule type" value="Genomic_DNA"/>
</dbReference>